<protein>
    <recommendedName>
        <fullName evidence="4">Na+/glutamate symporter</fullName>
    </recommendedName>
</protein>
<feature type="transmembrane region" description="Helical" evidence="1">
    <location>
        <begin position="261"/>
        <end position="281"/>
    </location>
</feature>
<feature type="transmembrane region" description="Helical" evidence="1">
    <location>
        <begin position="361"/>
        <end position="386"/>
    </location>
</feature>
<name>A0A212TBX2_9MICO</name>
<evidence type="ECO:0000313" key="3">
    <source>
        <dbReference type="Proteomes" id="UP000198122"/>
    </source>
</evidence>
<organism evidence="2 3">
    <name type="scientific">Kytococcus aerolatus</name>
    <dbReference type="NCBI Taxonomy" id="592308"/>
    <lineage>
        <taxon>Bacteria</taxon>
        <taxon>Bacillati</taxon>
        <taxon>Actinomycetota</taxon>
        <taxon>Actinomycetes</taxon>
        <taxon>Micrococcales</taxon>
        <taxon>Kytococcaceae</taxon>
        <taxon>Kytococcus</taxon>
    </lineage>
</organism>
<dbReference type="InterPro" id="IPR049576">
    <property type="entry name" value="HDC-like"/>
</dbReference>
<feature type="transmembrane region" description="Helical" evidence="1">
    <location>
        <begin position="55"/>
        <end position="76"/>
    </location>
</feature>
<sequence length="389" mass="40063">MEPVFAAVAVLGAIALGEIVSIATRARVPSMLVALLAMVVAVQLGWFPAKVVESSGFVAMSAILTPAIMVHMGTLLPMSVLRANWKSVVITAGAMLGACLMILPIVSQFFGYGTAVAGAGPVAGGIVSTLLTVEGLQSAGFDKLATIPPLVMMLQFLPAMPLTNWLLKRYAADLVGPDGKLAQGGPAPAAVDFNTVDDSRLKLPEQVVQSQTVLFFLLVGLGSLGWWLGELSGVSYSLWGLGLGVLLAALGFLPQRAMERANAFTPAMVGVIATVMAPLALASLDEIINALAAVTTILVIGLLGIVVGGFITSKLVGWDPRLGVPVALTAMLGFPADYIISQEVARSASPDEKEQEAVLGHLLPPMLVGGFASVSAGSIVIASVLVSTL</sequence>
<reference evidence="2 3" key="1">
    <citation type="submission" date="2017-06" db="EMBL/GenBank/DDBJ databases">
        <authorList>
            <person name="Kim H.J."/>
            <person name="Triplett B.A."/>
        </authorList>
    </citation>
    <scope>NUCLEOTIDE SEQUENCE [LARGE SCALE GENOMIC DNA]</scope>
    <source>
        <strain evidence="2 3">DSM 22179</strain>
    </source>
</reference>
<proteinExistence type="predicted"/>
<keyword evidence="3" id="KW-1185">Reference proteome</keyword>
<dbReference type="RefSeq" id="WP_088817849.1">
    <property type="nucleotide sequence ID" value="NZ_FYEZ01000001.1"/>
</dbReference>
<keyword evidence="1" id="KW-0812">Transmembrane</keyword>
<evidence type="ECO:0000256" key="1">
    <source>
        <dbReference type="SAM" id="Phobius"/>
    </source>
</evidence>
<feature type="transmembrane region" description="Helical" evidence="1">
    <location>
        <begin position="88"/>
        <end position="106"/>
    </location>
</feature>
<gene>
    <name evidence="2" type="ORF">SAMN05445756_0926</name>
</gene>
<feature type="transmembrane region" description="Helical" evidence="1">
    <location>
        <begin position="31"/>
        <end position="49"/>
    </location>
</feature>
<keyword evidence="1" id="KW-1133">Transmembrane helix</keyword>
<feature type="transmembrane region" description="Helical" evidence="1">
    <location>
        <begin position="112"/>
        <end position="133"/>
    </location>
</feature>
<dbReference type="EMBL" id="FYEZ01000001">
    <property type="protein sequence ID" value="SNC63538.1"/>
    <property type="molecule type" value="Genomic_DNA"/>
</dbReference>
<evidence type="ECO:0008006" key="4">
    <source>
        <dbReference type="Google" id="ProtNLM"/>
    </source>
</evidence>
<feature type="transmembrane region" description="Helical" evidence="1">
    <location>
        <begin position="287"/>
        <end position="310"/>
    </location>
</feature>
<feature type="transmembrane region" description="Helical" evidence="1">
    <location>
        <begin position="207"/>
        <end position="228"/>
    </location>
</feature>
<evidence type="ECO:0000313" key="2">
    <source>
        <dbReference type="EMBL" id="SNC63538.1"/>
    </source>
</evidence>
<feature type="transmembrane region" description="Helical" evidence="1">
    <location>
        <begin position="234"/>
        <end position="254"/>
    </location>
</feature>
<accession>A0A212TBX2</accession>
<dbReference type="Proteomes" id="UP000198122">
    <property type="component" value="Unassembled WGS sequence"/>
</dbReference>
<keyword evidence="1" id="KW-0472">Membrane</keyword>
<feature type="transmembrane region" description="Helical" evidence="1">
    <location>
        <begin position="6"/>
        <end position="24"/>
    </location>
</feature>
<dbReference type="OrthoDB" id="3243277at2"/>
<dbReference type="AlphaFoldDB" id="A0A212TBX2"/>
<dbReference type="CDD" id="cd21416">
    <property type="entry name" value="HDC_protein"/>
    <property type="match status" value="1"/>
</dbReference>